<dbReference type="AlphaFoldDB" id="A0A667WFL6"/>
<dbReference type="PANTHER" id="PTHR14097">
    <property type="entry name" value="OXIDOREDUCTASE HTATIP2"/>
    <property type="match status" value="1"/>
</dbReference>
<reference evidence="6" key="3">
    <citation type="submission" date="2025-09" db="UniProtKB">
        <authorList>
            <consortium name="Ensembl"/>
        </authorList>
    </citation>
    <scope>IDENTIFICATION</scope>
</reference>
<evidence type="ECO:0000313" key="6">
    <source>
        <dbReference type="Ensembl" id="ENSMMDP00005000173.1"/>
    </source>
</evidence>
<dbReference type="GO" id="GO:0005737">
    <property type="term" value="C:cytoplasm"/>
    <property type="evidence" value="ECO:0007669"/>
    <property type="project" value="TreeGrafter"/>
</dbReference>
<sequence>MAEDVKTLEDNFRQQNKSCFVLGASGETGRVLLQELLERNIFSKITLIGRRRLTFEDKAYENVVQEVVDFEKDDHAAAKAGSELNTENPINHFKGGFIRVDHDYVLKSAELAKAGGCTQFHLESSKGADKTSSFLYLKVKGQVEADIEALGFDRFSIYRPAVLLVDRQESRPAEWLARKVLGGFSFVSPTAMSIPIQAVAKAMVSNTLLQPEQKTEILENKAIYTLGKGAGK</sequence>
<dbReference type="Gene3D" id="3.40.50.720">
    <property type="entry name" value="NAD(P)-binding Rossmann-like Domain"/>
    <property type="match status" value="1"/>
</dbReference>
<evidence type="ECO:0000313" key="7">
    <source>
        <dbReference type="Proteomes" id="UP000472263"/>
    </source>
</evidence>
<dbReference type="PANTHER" id="PTHR14097:SF7">
    <property type="entry name" value="OXIDOREDUCTASE HTATIP2"/>
    <property type="match status" value="1"/>
</dbReference>
<evidence type="ECO:0000256" key="2">
    <source>
        <dbReference type="ARBA" id="ARBA00022990"/>
    </source>
</evidence>
<dbReference type="InParanoid" id="A0A667WFL6"/>
<evidence type="ECO:0000256" key="3">
    <source>
        <dbReference type="ARBA" id="ARBA00023157"/>
    </source>
</evidence>
<reference evidence="6" key="2">
    <citation type="submission" date="2025-08" db="UniProtKB">
        <authorList>
            <consortium name="Ensembl"/>
        </authorList>
    </citation>
    <scope>IDENTIFICATION</scope>
</reference>
<gene>
    <name evidence="6" type="primary">HTATIP2</name>
    <name evidence="6" type="synonym">htatip2</name>
</gene>
<evidence type="ECO:0000256" key="1">
    <source>
        <dbReference type="ARBA" id="ARBA00022857"/>
    </source>
</evidence>
<keyword evidence="3" id="KW-1015">Disulfide bond</keyword>
<evidence type="ECO:0000256" key="5">
    <source>
        <dbReference type="ARBA" id="ARBA00093604"/>
    </source>
</evidence>
<keyword evidence="7" id="KW-1185">Reference proteome</keyword>
<dbReference type="GO" id="GO:0051170">
    <property type="term" value="P:import into nucleus"/>
    <property type="evidence" value="ECO:0007669"/>
    <property type="project" value="TreeGrafter"/>
</dbReference>
<comment type="subunit">
    <text evidence="4">Monomer. Forms homodimers during oxidative stress. Interacts (via N-terminus) with elongation factor EEF1A1 (via middle-region); the interaction is direct and competes with EEF1A1 binding to guanyl-nucleotide exchange factor EEF1B2, thereby inhibiting GDP for GTP exchange and reactivation of EEF1A1. Interacts with nuclear transport receptors XPO4, IPO5/RANBP5, IPO7, IPO9 and KPNB1 as well as GCN1L1/GCN1 and LRPPRC probably through their HEAT repeats. Binds NCOA5/CIA.</text>
</comment>
<dbReference type="FunFam" id="3.40.50.720:FF:000271">
    <property type="entry name" value="oxidoreductase HTATIP2 isoform X1"/>
    <property type="match status" value="1"/>
</dbReference>
<keyword evidence="1" id="KW-0521">NADP</keyword>
<name>A0A667WFL6_9TELE</name>
<proteinExistence type="predicted"/>
<organism evidence="6 7">
    <name type="scientific">Myripristis murdjan</name>
    <name type="common">pinecone soldierfish</name>
    <dbReference type="NCBI Taxonomy" id="586833"/>
    <lineage>
        <taxon>Eukaryota</taxon>
        <taxon>Metazoa</taxon>
        <taxon>Chordata</taxon>
        <taxon>Craniata</taxon>
        <taxon>Vertebrata</taxon>
        <taxon>Euteleostomi</taxon>
        <taxon>Actinopterygii</taxon>
        <taxon>Neopterygii</taxon>
        <taxon>Teleostei</taxon>
        <taxon>Neoteleostei</taxon>
        <taxon>Acanthomorphata</taxon>
        <taxon>Holocentriformes</taxon>
        <taxon>Holocentridae</taxon>
        <taxon>Myripristis</taxon>
    </lineage>
</organism>
<dbReference type="Proteomes" id="UP000472263">
    <property type="component" value="Chromosome 3"/>
</dbReference>
<dbReference type="SUPFAM" id="SSF51735">
    <property type="entry name" value="NAD(P)-binding Rossmann-fold domains"/>
    <property type="match status" value="1"/>
</dbReference>
<protein>
    <recommendedName>
        <fullName evidence="5">Protein HTATIP2</fullName>
    </recommendedName>
</protein>
<dbReference type="Ensembl" id="ENSMMDT00005000177.1">
    <property type="protein sequence ID" value="ENSMMDP00005000173.1"/>
    <property type="gene ID" value="ENSMMDG00005000108.1"/>
</dbReference>
<dbReference type="CDD" id="cd05250">
    <property type="entry name" value="CC3_like_SDR_a"/>
    <property type="match status" value="1"/>
</dbReference>
<reference evidence="6" key="1">
    <citation type="submission" date="2019-06" db="EMBL/GenBank/DDBJ databases">
        <authorList>
            <consortium name="Wellcome Sanger Institute Data Sharing"/>
        </authorList>
    </citation>
    <scope>NUCLEOTIDE SEQUENCE [LARGE SCALE GENOMIC DNA]</scope>
</reference>
<keyword evidence="2" id="KW-0007">Acetylation</keyword>
<accession>A0A667WFL6</accession>
<dbReference type="InterPro" id="IPR036291">
    <property type="entry name" value="NAD(P)-bd_dom_sf"/>
</dbReference>
<evidence type="ECO:0000256" key="4">
    <source>
        <dbReference type="ARBA" id="ARBA00093483"/>
    </source>
</evidence>
<dbReference type="FunCoup" id="A0A667WFL6">
    <property type="interactions" value="250"/>
</dbReference>
<dbReference type="GeneTree" id="ENSGT00390000008184"/>